<dbReference type="GO" id="GO:0016020">
    <property type="term" value="C:membrane"/>
    <property type="evidence" value="ECO:0007669"/>
    <property type="project" value="UniProtKB-SubCell"/>
</dbReference>
<evidence type="ECO:0000256" key="5">
    <source>
        <dbReference type="SAM" id="MobiDB-lite"/>
    </source>
</evidence>
<evidence type="ECO:0000256" key="4">
    <source>
        <dbReference type="ARBA" id="ARBA00023136"/>
    </source>
</evidence>
<name>M4BCK5_HYAAE</name>
<proteinExistence type="predicted"/>
<organism evidence="7 8">
    <name type="scientific">Hyaloperonospora arabidopsidis (strain Emoy2)</name>
    <name type="common">Downy mildew agent</name>
    <name type="synonym">Peronospora arabidopsidis</name>
    <dbReference type="NCBI Taxonomy" id="559515"/>
    <lineage>
        <taxon>Eukaryota</taxon>
        <taxon>Sar</taxon>
        <taxon>Stramenopiles</taxon>
        <taxon>Oomycota</taxon>
        <taxon>Peronosporomycetes</taxon>
        <taxon>Peronosporales</taxon>
        <taxon>Peronosporaceae</taxon>
        <taxon>Hyaloperonospora</taxon>
    </lineage>
</organism>
<evidence type="ECO:0000256" key="3">
    <source>
        <dbReference type="ARBA" id="ARBA00022989"/>
    </source>
</evidence>
<dbReference type="VEuPathDB" id="FungiDB:HpaG804021"/>
<dbReference type="AlphaFoldDB" id="M4BCK5"/>
<dbReference type="HOGENOM" id="CLU_2297082_0_0_1"/>
<feature type="transmembrane region" description="Helical" evidence="6">
    <location>
        <begin position="12"/>
        <end position="35"/>
    </location>
</feature>
<dbReference type="EnsemblProtists" id="HpaT804021">
    <property type="protein sequence ID" value="HpaP804021"/>
    <property type="gene ID" value="HpaG804021"/>
</dbReference>
<dbReference type="EMBL" id="JH598136">
    <property type="status" value="NOT_ANNOTATED_CDS"/>
    <property type="molecule type" value="Genomic_DNA"/>
</dbReference>
<evidence type="ECO:0000256" key="2">
    <source>
        <dbReference type="ARBA" id="ARBA00022692"/>
    </source>
</evidence>
<feature type="transmembrane region" description="Helical" evidence="6">
    <location>
        <begin position="47"/>
        <end position="66"/>
    </location>
</feature>
<evidence type="ECO:0000256" key="1">
    <source>
        <dbReference type="ARBA" id="ARBA00004141"/>
    </source>
</evidence>
<reference evidence="8" key="1">
    <citation type="journal article" date="2010" name="Science">
        <title>Signatures of adaptation to obligate biotrophy in the Hyaloperonospora arabidopsidis genome.</title>
        <authorList>
            <person name="Baxter L."/>
            <person name="Tripathy S."/>
            <person name="Ishaque N."/>
            <person name="Boot N."/>
            <person name="Cabral A."/>
            <person name="Kemen E."/>
            <person name="Thines M."/>
            <person name="Ah-Fong A."/>
            <person name="Anderson R."/>
            <person name="Badejoko W."/>
            <person name="Bittner-Eddy P."/>
            <person name="Boore J.L."/>
            <person name="Chibucos M.C."/>
            <person name="Coates M."/>
            <person name="Dehal P."/>
            <person name="Delehaunty K."/>
            <person name="Dong S."/>
            <person name="Downton P."/>
            <person name="Dumas B."/>
            <person name="Fabro G."/>
            <person name="Fronick C."/>
            <person name="Fuerstenberg S.I."/>
            <person name="Fulton L."/>
            <person name="Gaulin E."/>
            <person name="Govers F."/>
            <person name="Hughes L."/>
            <person name="Humphray S."/>
            <person name="Jiang R.H."/>
            <person name="Judelson H."/>
            <person name="Kamoun S."/>
            <person name="Kyung K."/>
            <person name="Meijer H."/>
            <person name="Minx P."/>
            <person name="Morris P."/>
            <person name="Nelson J."/>
            <person name="Phuntumart V."/>
            <person name="Qutob D."/>
            <person name="Rehmany A."/>
            <person name="Rougon-Cardoso A."/>
            <person name="Ryden P."/>
            <person name="Torto-Alalibo T."/>
            <person name="Studholme D."/>
            <person name="Wang Y."/>
            <person name="Win J."/>
            <person name="Wood J."/>
            <person name="Clifton S.W."/>
            <person name="Rogers J."/>
            <person name="Van den Ackerveken G."/>
            <person name="Jones J.D."/>
            <person name="McDowell J.M."/>
            <person name="Beynon J."/>
            <person name="Tyler B.M."/>
        </authorList>
    </citation>
    <scope>NUCLEOTIDE SEQUENCE [LARGE SCALE GENOMIC DNA]</scope>
    <source>
        <strain evidence="8">Emoy2</strain>
    </source>
</reference>
<sequence length="101" mass="10869">MASSWLQVPLKLFAPSVALGLLPYNFITVNAGAMLSSLRSTRDLMDPRTMGALVVLALGMLIPAMIKRKAKDRDAGYGTEHELETADELTSNSSSSKKKTA</sequence>
<protein>
    <submittedName>
        <fullName evidence="7">Uncharacterized protein</fullName>
    </submittedName>
</protein>
<evidence type="ECO:0000313" key="7">
    <source>
        <dbReference type="EnsemblProtists" id="HpaP804021"/>
    </source>
</evidence>
<accession>M4BCK5</accession>
<dbReference type="PANTHER" id="PTHR43220:SF21">
    <property type="entry name" value="TRANSMEMBRANE PROTEIN 41A"/>
    <property type="match status" value="1"/>
</dbReference>
<evidence type="ECO:0000313" key="8">
    <source>
        <dbReference type="Proteomes" id="UP000011713"/>
    </source>
</evidence>
<evidence type="ECO:0000256" key="6">
    <source>
        <dbReference type="SAM" id="Phobius"/>
    </source>
</evidence>
<dbReference type="STRING" id="559515.M4BCK5"/>
<keyword evidence="3 6" id="KW-1133">Transmembrane helix</keyword>
<dbReference type="InterPro" id="IPR045014">
    <property type="entry name" value="TM41A/B"/>
</dbReference>
<reference evidence="7" key="2">
    <citation type="submission" date="2015-06" db="UniProtKB">
        <authorList>
            <consortium name="EnsemblProtists"/>
        </authorList>
    </citation>
    <scope>IDENTIFICATION</scope>
    <source>
        <strain evidence="7">Emoy2</strain>
    </source>
</reference>
<dbReference type="Proteomes" id="UP000011713">
    <property type="component" value="Unassembled WGS sequence"/>
</dbReference>
<dbReference type="InParanoid" id="M4BCK5"/>
<dbReference type="PANTHER" id="PTHR43220">
    <property type="match status" value="1"/>
</dbReference>
<keyword evidence="2 6" id="KW-0812">Transmembrane</keyword>
<dbReference type="eggNOG" id="KOG3140">
    <property type="taxonomic scope" value="Eukaryota"/>
</dbReference>
<keyword evidence="4 6" id="KW-0472">Membrane</keyword>
<keyword evidence="8" id="KW-1185">Reference proteome</keyword>
<feature type="region of interest" description="Disordered" evidence="5">
    <location>
        <begin position="76"/>
        <end position="101"/>
    </location>
</feature>
<comment type="subcellular location">
    <subcellularLocation>
        <location evidence="1">Membrane</location>
        <topology evidence="1">Multi-pass membrane protein</topology>
    </subcellularLocation>
</comment>
<dbReference type="EnsemblProtists" id="HpaT804020">
    <property type="protein sequence ID" value="HpaP804020"/>
    <property type="gene ID" value="HpaG804020"/>
</dbReference>